<protein>
    <recommendedName>
        <fullName evidence="3">DUF4220 domain-containing protein</fullName>
    </recommendedName>
</protein>
<name>A0A4U6TIC5_SETVI</name>
<dbReference type="OMA" id="WVIRIMI"/>
<feature type="compositionally biased region" description="Basic and acidic residues" evidence="1">
    <location>
        <begin position="415"/>
        <end position="425"/>
    </location>
</feature>
<feature type="transmembrane region" description="Helical" evidence="2">
    <location>
        <begin position="40"/>
        <end position="62"/>
    </location>
</feature>
<dbReference type="Proteomes" id="UP000298652">
    <property type="component" value="Chromosome 8"/>
</dbReference>
<dbReference type="Pfam" id="PF13968">
    <property type="entry name" value="DUF4220"/>
    <property type="match status" value="1"/>
</dbReference>
<dbReference type="InterPro" id="IPR025315">
    <property type="entry name" value="DUF4220"/>
</dbReference>
<dbReference type="AlphaFoldDB" id="A0A4U6TIC5"/>
<dbReference type="EMBL" id="CM016559">
    <property type="protein sequence ID" value="TKW00623.1"/>
    <property type="molecule type" value="Genomic_DNA"/>
</dbReference>
<feature type="transmembrane region" description="Helical" evidence="2">
    <location>
        <begin position="12"/>
        <end position="33"/>
    </location>
</feature>
<reference evidence="4" key="1">
    <citation type="submission" date="2019-03" db="EMBL/GenBank/DDBJ databases">
        <title>WGS assembly of Setaria viridis.</title>
        <authorList>
            <person name="Huang P."/>
            <person name="Jenkins J."/>
            <person name="Grimwood J."/>
            <person name="Barry K."/>
            <person name="Healey A."/>
            <person name="Mamidi S."/>
            <person name="Sreedasyam A."/>
            <person name="Shu S."/>
            <person name="Feldman M."/>
            <person name="Wu J."/>
            <person name="Yu Y."/>
            <person name="Chen C."/>
            <person name="Johnson J."/>
            <person name="Rokhsar D."/>
            <person name="Baxter I."/>
            <person name="Schmutz J."/>
            <person name="Brutnell T."/>
            <person name="Kellogg E."/>
        </authorList>
    </citation>
    <scope>NUCLEOTIDE SEQUENCE [LARGE SCALE GENOMIC DNA]</scope>
</reference>
<dbReference type="Gramene" id="TKW00623">
    <property type="protein sequence ID" value="TKW00623"/>
    <property type="gene ID" value="SEVIR_8G123100v2"/>
</dbReference>
<feature type="transmembrane region" description="Helical" evidence="2">
    <location>
        <begin position="244"/>
        <end position="266"/>
    </location>
</feature>
<feature type="transmembrane region" description="Helical" evidence="2">
    <location>
        <begin position="82"/>
        <end position="101"/>
    </location>
</feature>
<evidence type="ECO:0000256" key="2">
    <source>
        <dbReference type="SAM" id="Phobius"/>
    </source>
</evidence>
<evidence type="ECO:0000259" key="3">
    <source>
        <dbReference type="Pfam" id="PF13968"/>
    </source>
</evidence>
<feature type="region of interest" description="Disordered" evidence="1">
    <location>
        <begin position="414"/>
        <end position="440"/>
    </location>
</feature>
<feature type="transmembrane region" description="Helical" evidence="2">
    <location>
        <begin position="278"/>
        <end position="296"/>
    </location>
</feature>
<evidence type="ECO:0000256" key="1">
    <source>
        <dbReference type="SAM" id="MobiDB-lite"/>
    </source>
</evidence>
<keyword evidence="2" id="KW-0472">Membrane</keyword>
<keyword evidence="2" id="KW-1133">Transmembrane helix</keyword>
<gene>
    <name evidence="4" type="ORF">SEVIR_8G123100v2</name>
</gene>
<proteinExistence type="predicted"/>
<dbReference type="PANTHER" id="PTHR31325">
    <property type="entry name" value="OS01G0798800 PROTEIN-RELATED"/>
    <property type="match status" value="1"/>
</dbReference>
<organism evidence="4 5">
    <name type="scientific">Setaria viridis</name>
    <name type="common">Green bristlegrass</name>
    <name type="synonym">Setaria italica subsp. viridis</name>
    <dbReference type="NCBI Taxonomy" id="4556"/>
    <lineage>
        <taxon>Eukaryota</taxon>
        <taxon>Viridiplantae</taxon>
        <taxon>Streptophyta</taxon>
        <taxon>Embryophyta</taxon>
        <taxon>Tracheophyta</taxon>
        <taxon>Spermatophyta</taxon>
        <taxon>Magnoliopsida</taxon>
        <taxon>Liliopsida</taxon>
        <taxon>Poales</taxon>
        <taxon>Poaceae</taxon>
        <taxon>PACMAD clade</taxon>
        <taxon>Panicoideae</taxon>
        <taxon>Panicodae</taxon>
        <taxon>Paniceae</taxon>
        <taxon>Cenchrinae</taxon>
        <taxon>Setaria</taxon>
    </lineage>
</organism>
<sequence length="574" mass="65798">MAGFHNLTIEWVIRIMIAVRLGAHISLALLAGIRRHKATGFLTIVLWLAYQQLVAFWLPCLVAHLGGPDNITAYSLEDNKTFLRQFVSTASQLLAISFAVYREVKILGGEGTLFWASLVMVGVGVCKYLERFWALSKADFGNIRSSSKNRSETLKINAQRRGRRKLLENEQALLVAHELLDITKGAFADYSVKEDQLKNDANLKEIFSVYWGNNGWNNMCKVVEMELSLIYDILYTKAAVIHTWFVYSIRVISPMVTAMVIVLFWLYSKEGQRTADVFITYILLVVTLLLDVRWLLGAAASTWTYAFFNASPERWLHHEVCCTVWWHRLRRFVVSLDAWQLPLREHGGGYRLWSGTIGQYNLSLSSWMAKKLSLEDDWMEYKYSSRLQLGSAKNVKELLFKQIQEALNMAAALGGKEREKPEEMRPVPPPRLPDAAPAHPRRRDLDEELGFLPEFQELILIGTHEQGTTRHHQERYVKAIKAVSDYMAFLAAVRPEMLPGLKLRSLHQATRQALDILWKSERRLTSTTGDEKVLVDILKEKNETDLFLRVHARHSESTQKTCDDVRIALLDDFT</sequence>
<evidence type="ECO:0000313" key="5">
    <source>
        <dbReference type="Proteomes" id="UP000298652"/>
    </source>
</evidence>
<accession>A0A4U6TIC5</accession>
<feature type="domain" description="DUF4220" evidence="3">
    <location>
        <begin position="51"/>
        <end position="362"/>
    </location>
</feature>
<feature type="transmembrane region" description="Helical" evidence="2">
    <location>
        <begin position="113"/>
        <end position="130"/>
    </location>
</feature>
<evidence type="ECO:0000313" key="4">
    <source>
        <dbReference type="EMBL" id="TKW00623.1"/>
    </source>
</evidence>
<keyword evidence="5" id="KW-1185">Reference proteome</keyword>
<keyword evidence="2" id="KW-0812">Transmembrane</keyword>